<dbReference type="GO" id="GO:0061775">
    <property type="term" value="F:cohesin loader activity"/>
    <property type="evidence" value="ECO:0007669"/>
    <property type="project" value="InterPro"/>
</dbReference>
<sequence>MGNYTSISDFSATAIHEIDGVSHVDPGPFEVEQEEDPIALLDRLSKSRQTSLPIVRDAIRTSRACVLLLTLKHFLKESYSITDRKIQRYSPTDSAKLWEKPLIRRTSIHFHPISCLKAAGMEIHKSHLRAIYSSQPSFMTDNKFLESSNPNIKEADTEEECLNEMRSLIRDYLDFRKLFLTIDPPGEEEVGPDGLNSSMHSTEPVIDDRLNVVSDISQLNKGHSLRMSLSPVQNRSSGDENDSDDSNAGGASRLMLAQSAPSRKRKAALHLHNSLKMVVNSSGDESESAEESEPSDPDH</sequence>
<dbReference type="GO" id="GO:0034087">
    <property type="term" value="P:establishment of mitotic sister chromatid cohesion"/>
    <property type="evidence" value="ECO:0007669"/>
    <property type="project" value="TreeGrafter"/>
</dbReference>
<evidence type="ECO:0000313" key="2">
    <source>
        <dbReference type="EMBL" id="TNN05142.1"/>
    </source>
</evidence>
<accession>A0A4Z2CLP7</accession>
<dbReference type="GO" id="GO:0090694">
    <property type="term" value="C:Scc2-Scc4 cohesin loading complex"/>
    <property type="evidence" value="ECO:0007669"/>
    <property type="project" value="TreeGrafter"/>
</dbReference>
<dbReference type="GO" id="GO:0071169">
    <property type="term" value="P:establishment of protein localization to chromatin"/>
    <property type="evidence" value="ECO:0007669"/>
    <property type="project" value="TreeGrafter"/>
</dbReference>
<comment type="caution">
    <text evidence="2">The sequence shown here is derived from an EMBL/GenBank/DDBJ whole genome shotgun (WGS) entry which is preliminary data.</text>
</comment>
<evidence type="ECO:0000313" key="3">
    <source>
        <dbReference type="Proteomes" id="UP000311919"/>
    </source>
</evidence>
<dbReference type="STRING" id="6182.A0A4Z2CLP7"/>
<feature type="compositionally biased region" description="Acidic residues" evidence="1">
    <location>
        <begin position="284"/>
        <end position="299"/>
    </location>
</feature>
<dbReference type="OrthoDB" id="418242at2759"/>
<dbReference type="GO" id="GO:0003682">
    <property type="term" value="F:chromatin binding"/>
    <property type="evidence" value="ECO:0007669"/>
    <property type="project" value="TreeGrafter"/>
</dbReference>
<feature type="region of interest" description="Disordered" evidence="1">
    <location>
        <begin position="224"/>
        <end position="299"/>
    </location>
</feature>
<evidence type="ECO:0000256" key="1">
    <source>
        <dbReference type="SAM" id="MobiDB-lite"/>
    </source>
</evidence>
<dbReference type="GO" id="GO:0010468">
    <property type="term" value="P:regulation of gene expression"/>
    <property type="evidence" value="ECO:0007669"/>
    <property type="project" value="InterPro"/>
</dbReference>
<organism evidence="2 3">
    <name type="scientific">Schistosoma japonicum</name>
    <name type="common">Blood fluke</name>
    <dbReference type="NCBI Taxonomy" id="6182"/>
    <lineage>
        <taxon>Eukaryota</taxon>
        <taxon>Metazoa</taxon>
        <taxon>Spiralia</taxon>
        <taxon>Lophotrochozoa</taxon>
        <taxon>Platyhelminthes</taxon>
        <taxon>Trematoda</taxon>
        <taxon>Digenea</taxon>
        <taxon>Strigeidida</taxon>
        <taxon>Schistosomatoidea</taxon>
        <taxon>Schistosomatidae</taxon>
        <taxon>Schistosoma</taxon>
    </lineage>
</organism>
<dbReference type="GO" id="GO:0140588">
    <property type="term" value="P:chromatin looping"/>
    <property type="evidence" value="ECO:0007669"/>
    <property type="project" value="InterPro"/>
</dbReference>
<keyword evidence="3" id="KW-1185">Reference proteome</keyword>
<proteinExistence type="predicted"/>
<dbReference type="PANTHER" id="PTHR21704">
    <property type="entry name" value="NIPPED-B-LIKE PROTEIN DELANGIN SCC2-RELATED"/>
    <property type="match status" value="1"/>
</dbReference>
<name>A0A4Z2CLP7_SCHJA</name>
<dbReference type="GO" id="GO:1990414">
    <property type="term" value="P:replication-born double-strand break repair via sister chromatid exchange"/>
    <property type="evidence" value="ECO:0007669"/>
    <property type="project" value="TreeGrafter"/>
</dbReference>
<reference evidence="2 3" key="1">
    <citation type="submission" date="2019-03" db="EMBL/GenBank/DDBJ databases">
        <title>An improved genome assembly of the fluke Schistosoma japonicum.</title>
        <authorList>
            <person name="Hu W."/>
            <person name="Luo F."/>
            <person name="Yin M."/>
            <person name="Mo X."/>
            <person name="Sun C."/>
            <person name="Wu Q."/>
            <person name="Zhu B."/>
            <person name="Xiang M."/>
            <person name="Wang J."/>
            <person name="Wang Y."/>
            <person name="Zhang T."/>
            <person name="Xu B."/>
            <person name="Zheng H."/>
            <person name="Feng Z."/>
        </authorList>
    </citation>
    <scope>NUCLEOTIDE SEQUENCE [LARGE SCALE GENOMIC DNA]</scope>
    <source>
        <strain evidence="2">HuSjv2</strain>
        <tissue evidence="2">Worms</tissue>
    </source>
</reference>
<protein>
    <submittedName>
        <fullName evidence="2">Nipped-B protein</fullName>
    </submittedName>
</protein>
<gene>
    <name evidence="2" type="ORF">EWB00_009625</name>
</gene>
<dbReference type="PANTHER" id="PTHR21704:SF18">
    <property type="entry name" value="NIPPED-B-LIKE PROTEIN"/>
    <property type="match status" value="1"/>
</dbReference>
<dbReference type="Proteomes" id="UP000311919">
    <property type="component" value="Unassembled WGS sequence"/>
</dbReference>
<dbReference type="InterPro" id="IPR033031">
    <property type="entry name" value="Scc2/Nipped-B"/>
</dbReference>
<dbReference type="AlphaFoldDB" id="A0A4Z2CLP7"/>
<dbReference type="EMBL" id="SKCS01000587">
    <property type="protein sequence ID" value="TNN05142.1"/>
    <property type="molecule type" value="Genomic_DNA"/>
</dbReference>